<protein>
    <submittedName>
        <fullName evidence="3">DUF4139 domain-containing protein</fullName>
    </submittedName>
</protein>
<dbReference type="RefSeq" id="WP_211875267.1">
    <property type="nucleotide sequence ID" value="NZ_JAAEDH010000018.1"/>
</dbReference>
<dbReference type="EMBL" id="JAAEDH010000018">
    <property type="protein sequence ID" value="MBR0656417.1"/>
    <property type="molecule type" value="Genomic_DNA"/>
</dbReference>
<organism evidence="3 4">
    <name type="scientific">Plastoroseomonas arctica</name>
    <dbReference type="NCBI Taxonomy" id="1509237"/>
    <lineage>
        <taxon>Bacteria</taxon>
        <taxon>Pseudomonadati</taxon>
        <taxon>Pseudomonadota</taxon>
        <taxon>Alphaproteobacteria</taxon>
        <taxon>Acetobacterales</taxon>
        <taxon>Acetobacteraceae</taxon>
        <taxon>Plastoroseomonas</taxon>
    </lineage>
</organism>
<feature type="compositionally biased region" description="Low complexity" evidence="1">
    <location>
        <begin position="297"/>
        <end position="329"/>
    </location>
</feature>
<feature type="compositionally biased region" description="Pro residues" evidence="1">
    <location>
        <begin position="286"/>
        <end position="296"/>
    </location>
</feature>
<keyword evidence="2" id="KW-0732">Signal</keyword>
<sequence>MRRTSLALLLLSSTALSAADLPVRSVTLSSGGLAQIERVGEVAAGGSATFRAPTDDIDDLLRSLVVADPAGTVEGVRLPARDLAEEAFRGLPLRPADFASRAALITALRGQEATASGSTGRIADAAEVPAGLRVTLITPTGLVTVLLREGEDIRLADTTLAARVARAAEAVAASRTNDERRVEIGLRADRARDVAVLYVTGAPVWKPSWRLLVPAPGSSQTVARLQGWAVVENASGTDWDRIRLALVSGEAAAFHQPLYDPIRVPRIEMPVRVPDAVRVTADTGTRPPPPPAPPPVGRAAPGMAAAMSPAPMAQAARGGAAEQGRAEPSAPALPIQAAATAGRVAFVLGERVTIRAGETANVPFLDARLPAERVWWIQDLSARNPLSALRLRNALPTALPDGLATVYGAEGNEAGAFLGDAEIRTMAVGDTRLLAFARDRDVQFTTASSSTDRVVRVAAARGIVKLEISRTEEVAIAIDPREGRGPLVIDLPRRPGATPRFPVLAEGDFGLRAEATMAAAPATLRFPFERQVGQDIPLWDPGLGDLVLLRWREFDIEQNQRRLPGGPGTLENLQAILGRTAADVPGRAELVATVEALQGVRRQFDDLRTRVRVWRVSEASLTRARQAVEDRTGAERAEAQRRLNQASRDSETAAAAADTAWEAWLRAVQALMARGA</sequence>
<comment type="caution">
    <text evidence="3">The sequence shown here is derived from an EMBL/GenBank/DDBJ whole genome shotgun (WGS) entry which is preliminary data.</text>
</comment>
<reference evidence="3" key="1">
    <citation type="submission" date="2020-01" db="EMBL/GenBank/DDBJ databases">
        <authorList>
            <person name="Rat A."/>
        </authorList>
    </citation>
    <scope>NUCLEOTIDE SEQUENCE</scope>
    <source>
        <strain evidence="3">LMG 28251</strain>
    </source>
</reference>
<dbReference type="PANTHER" id="PTHR38075:SF1">
    <property type="entry name" value="DUF4139 DOMAIN-CONTAINING PROTEIN"/>
    <property type="match status" value="1"/>
</dbReference>
<evidence type="ECO:0000256" key="1">
    <source>
        <dbReference type="SAM" id="MobiDB-lite"/>
    </source>
</evidence>
<dbReference type="Proteomes" id="UP001196068">
    <property type="component" value="Unassembled WGS sequence"/>
</dbReference>
<dbReference type="AlphaFoldDB" id="A0AAF1JY35"/>
<feature type="chain" id="PRO_5041973097" evidence="2">
    <location>
        <begin position="19"/>
        <end position="676"/>
    </location>
</feature>
<evidence type="ECO:0000313" key="3">
    <source>
        <dbReference type="EMBL" id="MBR0656417.1"/>
    </source>
</evidence>
<name>A0AAF1JY35_9PROT</name>
<proteinExistence type="predicted"/>
<feature type="signal peptide" evidence="2">
    <location>
        <begin position="1"/>
        <end position="18"/>
    </location>
</feature>
<gene>
    <name evidence="3" type="ORF">GXW79_15145</name>
</gene>
<evidence type="ECO:0000313" key="4">
    <source>
        <dbReference type="Proteomes" id="UP001196068"/>
    </source>
</evidence>
<keyword evidence="4" id="KW-1185">Reference proteome</keyword>
<dbReference type="PANTHER" id="PTHR38075">
    <property type="entry name" value="DUF4139 DOMAIN-CONTAINING PROTEIN"/>
    <property type="match status" value="1"/>
</dbReference>
<reference evidence="3" key="2">
    <citation type="journal article" date="2021" name="Syst. Appl. Microbiol.">
        <title>Roseomonas hellenica sp. nov., isolated from roots of wild-growing Alkanna tinctoria.</title>
        <authorList>
            <person name="Rat A."/>
            <person name="Naranjo H.D."/>
            <person name="Lebbe L."/>
            <person name="Cnockaert M."/>
            <person name="Krigas N."/>
            <person name="Grigoriadou K."/>
            <person name="Maloupa E."/>
            <person name="Willems A."/>
        </authorList>
    </citation>
    <scope>NUCLEOTIDE SEQUENCE</scope>
    <source>
        <strain evidence="3">LMG 28251</strain>
    </source>
</reference>
<evidence type="ECO:0000256" key="2">
    <source>
        <dbReference type="SAM" id="SignalP"/>
    </source>
</evidence>
<feature type="region of interest" description="Disordered" evidence="1">
    <location>
        <begin position="280"/>
        <end position="329"/>
    </location>
</feature>
<accession>A0AAF1JY35</accession>